<reference evidence="3 5" key="2">
    <citation type="submission" date="2016-10" db="EMBL/GenBank/DDBJ databases">
        <authorList>
            <person name="Varghese N."/>
            <person name="Submissions S."/>
        </authorList>
    </citation>
    <scope>NUCLEOTIDE SEQUENCE [LARGE SCALE GENOMIC DNA]</scope>
    <source>
        <strain evidence="3 5">DSM 6083</strain>
    </source>
</reference>
<evidence type="ECO:0000256" key="1">
    <source>
        <dbReference type="SAM" id="Phobius"/>
    </source>
</evidence>
<protein>
    <submittedName>
        <fullName evidence="2">Uncharacterized protein</fullName>
    </submittedName>
</protein>
<dbReference type="Proteomes" id="UP000182276">
    <property type="component" value="Unassembled WGS sequence"/>
</dbReference>
<keyword evidence="1" id="KW-0472">Membrane</keyword>
<keyword evidence="1" id="KW-1133">Transmembrane helix</keyword>
<evidence type="ECO:0000313" key="5">
    <source>
        <dbReference type="Proteomes" id="UP000182276"/>
    </source>
</evidence>
<dbReference type="RefSeq" id="WP_043222329.1">
    <property type="nucleotide sequence ID" value="NZ_CP007511.1"/>
</dbReference>
<proteinExistence type="predicted"/>
<gene>
    <name evidence="2" type="ORF">CL52_18715</name>
    <name evidence="3" type="ORF">SAMN05660875_106178</name>
</gene>
<keyword evidence="5" id="KW-1185">Reference proteome</keyword>
<dbReference type="EMBL" id="FNHO01000006">
    <property type="protein sequence ID" value="SDM60309.1"/>
    <property type="molecule type" value="Genomic_DNA"/>
</dbReference>
<name>A0A8D4C837_9GAMM</name>
<evidence type="ECO:0000313" key="2">
    <source>
        <dbReference type="EMBL" id="AJE16973.1"/>
    </source>
</evidence>
<dbReference type="Proteomes" id="UP000031271">
    <property type="component" value="Chromosome"/>
</dbReference>
<feature type="transmembrane region" description="Helical" evidence="1">
    <location>
        <begin position="33"/>
        <end position="52"/>
    </location>
</feature>
<keyword evidence="1" id="KW-0812">Transmembrane</keyword>
<sequence length="173" mass="19420">MFWHLIAAVVAAFSGAGIALLLRTLTRKRLPKWIIPAFAGLGMFTYTIYYEYTWFGATQARLPAGSVVVAEEKGSMLWRPWTLLFPMPLGYTVLDGANAQVQDTPQGRVGRFVLYRFEKRSLIATVTSDKYQLICAEKAMFRLNNEGQAKMESLTELQADDPLYQAICAGDRP</sequence>
<evidence type="ECO:0000313" key="3">
    <source>
        <dbReference type="EMBL" id="SDM60309.1"/>
    </source>
</evidence>
<dbReference type="GeneID" id="77261915"/>
<organism evidence="2 4">
    <name type="scientific">Stutzerimonas balearica DSM 6083</name>
    <dbReference type="NCBI Taxonomy" id="1123016"/>
    <lineage>
        <taxon>Bacteria</taxon>
        <taxon>Pseudomonadati</taxon>
        <taxon>Pseudomonadota</taxon>
        <taxon>Gammaproteobacteria</taxon>
        <taxon>Pseudomonadales</taxon>
        <taxon>Pseudomonadaceae</taxon>
        <taxon>Stutzerimonas</taxon>
    </lineage>
</organism>
<dbReference type="EMBL" id="CP007511">
    <property type="protein sequence ID" value="AJE16973.1"/>
    <property type="molecule type" value="Genomic_DNA"/>
</dbReference>
<evidence type="ECO:0000313" key="4">
    <source>
        <dbReference type="Proteomes" id="UP000031271"/>
    </source>
</evidence>
<reference evidence="4" key="1">
    <citation type="submission" date="2014-03" db="EMBL/GenBank/DDBJ databases">
        <title>Complete genome of Pseudomonas balearica DSM 6083T, a sewage water isolate from an enrichment with 2-methylnaphthalene.</title>
        <authorList>
            <person name="Salva-Serra F."/>
            <person name="Jaen-Luchoro D."/>
            <person name="Busquets A."/>
            <person name="Pena A."/>
            <person name="Gomila M."/>
            <person name="Bosch R."/>
            <person name="Nogales B."/>
            <person name="Garcia-Valdes E."/>
            <person name="Lalucat J."/>
            <person name="Bennasar A."/>
        </authorList>
    </citation>
    <scope>NUCLEOTIDE SEQUENCE [LARGE SCALE GENOMIC DNA]</scope>
    <source>
        <strain evidence="4">DSM 6083</strain>
    </source>
</reference>
<reference evidence="2 4" key="3">
    <citation type="journal article" name="Genome Announc.">
        <title>Complete Genome Sequence of Pseudomonas balearica DSM 6083T.</title>
        <authorList>
            <person name="Bennasar-Figueras A."/>
            <person name="Salva-Serra F."/>
            <person name="Jaen-Luchoro D."/>
            <person name="Segui C."/>
            <person name="Aliaga F."/>
            <person name="Busquets A."/>
            <person name="Gomila M."/>
            <person name="Moore E.R."/>
            <person name="Lalucat J."/>
        </authorList>
    </citation>
    <scope>NUCLEOTIDE SEQUENCE [LARGE SCALE GENOMIC DNA]</scope>
    <source>
        <strain evidence="4">DSM 6083</strain>
        <strain evidence="2">DSM6083</strain>
    </source>
</reference>
<accession>A0A8D4C837</accession>
<dbReference type="KEGG" id="pbm:CL52_18715"/>
<feature type="transmembrane region" description="Helical" evidence="1">
    <location>
        <begin position="6"/>
        <end position="26"/>
    </location>
</feature>
<dbReference type="AlphaFoldDB" id="A0A8D4C837"/>